<accession>A0A2P2IT21</accession>
<evidence type="ECO:0000256" key="1">
    <source>
        <dbReference type="SAM" id="Phobius"/>
    </source>
</evidence>
<keyword evidence="1" id="KW-0812">Transmembrane</keyword>
<organism evidence="2">
    <name type="scientific">Rhizophora mucronata</name>
    <name type="common">Asiatic mangrove</name>
    <dbReference type="NCBI Taxonomy" id="61149"/>
    <lineage>
        <taxon>Eukaryota</taxon>
        <taxon>Viridiplantae</taxon>
        <taxon>Streptophyta</taxon>
        <taxon>Embryophyta</taxon>
        <taxon>Tracheophyta</taxon>
        <taxon>Spermatophyta</taxon>
        <taxon>Magnoliopsida</taxon>
        <taxon>eudicotyledons</taxon>
        <taxon>Gunneridae</taxon>
        <taxon>Pentapetalae</taxon>
        <taxon>rosids</taxon>
        <taxon>fabids</taxon>
        <taxon>Malpighiales</taxon>
        <taxon>Rhizophoraceae</taxon>
        <taxon>Rhizophora</taxon>
    </lineage>
</organism>
<keyword evidence="1" id="KW-0472">Membrane</keyword>
<proteinExistence type="predicted"/>
<reference evidence="2" key="1">
    <citation type="submission" date="2018-02" db="EMBL/GenBank/DDBJ databases">
        <title>Rhizophora mucronata_Transcriptome.</title>
        <authorList>
            <person name="Meera S.P."/>
            <person name="Sreeshan A."/>
            <person name="Augustine A."/>
        </authorList>
    </citation>
    <scope>NUCLEOTIDE SEQUENCE</scope>
    <source>
        <tissue evidence="2">Leaf</tissue>
    </source>
</reference>
<protein>
    <submittedName>
        <fullName evidence="2">Uncharacterized protein</fullName>
    </submittedName>
</protein>
<keyword evidence="1" id="KW-1133">Transmembrane helix</keyword>
<sequence>MYYLKTETKGHSDQRKAYHRGLRLVFKFAANYLPNPRFGVSMYDDPIFNELLNDYVAFILIFCFCVFIYIFLGKLLSC</sequence>
<name>A0A2P2IT21_RHIMU</name>
<feature type="transmembrane region" description="Helical" evidence="1">
    <location>
        <begin position="55"/>
        <end position="72"/>
    </location>
</feature>
<dbReference type="EMBL" id="GGEC01003896">
    <property type="protein sequence ID" value="MBW84379.1"/>
    <property type="molecule type" value="Transcribed_RNA"/>
</dbReference>
<evidence type="ECO:0000313" key="2">
    <source>
        <dbReference type="EMBL" id="MBW84379.1"/>
    </source>
</evidence>
<dbReference type="AlphaFoldDB" id="A0A2P2IT21"/>